<dbReference type="Gene3D" id="3.30.420.180">
    <property type="entry name" value="CobE/GbiG C-terminal domain"/>
    <property type="match status" value="1"/>
</dbReference>
<dbReference type="InterPro" id="IPR038029">
    <property type="entry name" value="GbiG_N_sf"/>
</dbReference>
<dbReference type="GO" id="GO:0009236">
    <property type="term" value="P:cobalamin biosynthetic process"/>
    <property type="evidence" value="ECO:0007669"/>
    <property type="project" value="InterPro"/>
</dbReference>
<dbReference type="OrthoDB" id="9781023at2"/>
<evidence type="ECO:0000313" key="3">
    <source>
        <dbReference type="EMBL" id="TWH79743.1"/>
    </source>
</evidence>
<dbReference type="InterPro" id="IPR021744">
    <property type="entry name" value="CbiG_N"/>
</dbReference>
<dbReference type="SUPFAM" id="SSF159664">
    <property type="entry name" value="CobE/GbiG C-terminal domain-like"/>
    <property type="match status" value="1"/>
</dbReference>
<dbReference type="InterPro" id="IPR036518">
    <property type="entry name" value="CobE/GbiG_C_sf"/>
</dbReference>
<accession>A0A562J9M3</accession>
<dbReference type="Proteomes" id="UP000315343">
    <property type="component" value="Unassembled WGS sequence"/>
</dbReference>
<feature type="domain" description="Cobalamin synthesis G N-terminal" evidence="2">
    <location>
        <begin position="53"/>
        <end position="132"/>
    </location>
</feature>
<dbReference type="InterPro" id="IPR052553">
    <property type="entry name" value="CbiG_hydrolase"/>
</dbReference>
<dbReference type="Pfam" id="PF11760">
    <property type="entry name" value="CbiG_N"/>
    <property type="match status" value="1"/>
</dbReference>
<evidence type="ECO:0000259" key="2">
    <source>
        <dbReference type="Pfam" id="PF11760"/>
    </source>
</evidence>
<dbReference type="PANTHER" id="PTHR37477:SF1">
    <property type="entry name" value="COBALT-PRECORRIN-5A HYDROLASE"/>
    <property type="match status" value="1"/>
</dbReference>
<dbReference type="SUPFAM" id="SSF159672">
    <property type="entry name" value="CbiG N-terminal domain-like"/>
    <property type="match status" value="1"/>
</dbReference>
<reference evidence="3 4" key="1">
    <citation type="submission" date="2019-07" db="EMBL/GenBank/DDBJ databases">
        <title>Genomic Encyclopedia of Type Strains, Phase I: the one thousand microbial genomes (KMG-I) project.</title>
        <authorList>
            <person name="Kyrpides N."/>
        </authorList>
    </citation>
    <scope>NUCLEOTIDE SEQUENCE [LARGE SCALE GENOMIC DNA]</scope>
    <source>
        <strain evidence="3 4">DSM 13558</strain>
    </source>
</reference>
<dbReference type="Pfam" id="PF01890">
    <property type="entry name" value="CbiG_C"/>
    <property type="match status" value="1"/>
</dbReference>
<dbReference type="RefSeq" id="WP_145082992.1">
    <property type="nucleotide sequence ID" value="NZ_VLKH01000005.1"/>
</dbReference>
<feature type="domain" description="CobE/GbiG C-terminal" evidence="1">
    <location>
        <begin position="220"/>
        <end position="336"/>
    </location>
</feature>
<dbReference type="GO" id="GO:0016829">
    <property type="term" value="F:lyase activity"/>
    <property type="evidence" value="ECO:0007669"/>
    <property type="project" value="UniProtKB-KW"/>
</dbReference>
<keyword evidence="3" id="KW-0456">Lyase</keyword>
<dbReference type="Gene3D" id="3.40.50.11220">
    <property type="match status" value="1"/>
</dbReference>
<dbReference type="PANTHER" id="PTHR37477">
    <property type="entry name" value="COBALT-PRECORRIN-5A HYDROLASE"/>
    <property type="match status" value="1"/>
</dbReference>
<keyword evidence="4" id="KW-1185">Reference proteome</keyword>
<protein>
    <submittedName>
        <fullName evidence="3">Cobalt-precorrin 5A acetaldehyde-lyase</fullName>
    </submittedName>
</protein>
<evidence type="ECO:0000259" key="1">
    <source>
        <dbReference type="Pfam" id="PF01890"/>
    </source>
</evidence>
<sequence length="347" mass="38069">MKIDVYAFSRNGVLLCDKIKHGLTLDEIDVFVPEKYSMIKEELNSIGNLHKSVRQSFETRDAVLFVCAAGIAVRAIAPFVKSKIKDPAVICTDEKGKNVISLLSGHMGGANRLSKKIAAITGGQAIITTATDINGKIAVDEWAHDKNLSILNMKTAKLFAAEILENKTAGLTSDFPVIGVVPEEIDPYNKQNYETGICISLDENKKPYTNTLNLVPRIVSVGVGCRKGTDFHTILKSIKEVLKENNISCLGIKSINSIDIKKHEDGIVKAAEFLNVPFYTYSKDQLNTLEGSYTESNFVKKITGVDSVCERSASMGSNCNKLIINKTIKNSVTVAACMDEYNVDFNY</sequence>
<comment type="caution">
    <text evidence="3">The sequence shown here is derived from an EMBL/GenBank/DDBJ whole genome shotgun (WGS) entry which is preliminary data.</text>
</comment>
<dbReference type="AlphaFoldDB" id="A0A562J9M3"/>
<organism evidence="3 4">
    <name type="scientific">Sedimentibacter saalensis</name>
    <dbReference type="NCBI Taxonomy" id="130788"/>
    <lineage>
        <taxon>Bacteria</taxon>
        <taxon>Bacillati</taxon>
        <taxon>Bacillota</taxon>
        <taxon>Tissierellia</taxon>
        <taxon>Sedimentibacter</taxon>
    </lineage>
</organism>
<dbReference type="InterPro" id="IPR002750">
    <property type="entry name" value="CobE/GbiG_C"/>
</dbReference>
<name>A0A562J9M3_9FIRM</name>
<gene>
    <name evidence="3" type="ORF">LY60_02061</name>
</gene>
<dbReference type="EMBL" id="VLKH01000005">
    <property type="protein sequence ID" value="TWH79743.1"/>
    <property type="molecule type" value="Genomic_DNA"/>
</dbReference>
<evidence type="ECO:0000313" key="4">
    <source>
        <dbReference type="Proteomes" id="UP000315343"/>
    </source>
</evidence>
<proteinExistence type="predicted"/>